<accession>A0AA38W478</accession>
<dbReference type="SUPFAM" id="SSF53098">
    <property type="entry name" value="Ribonuclease H-like"/>
    <property type="match status" value="1"/>
</dbReference>
<gene>
    <name evidence="2" type="ORF">OSB04_029677</name>
</gene>
<sequence length="403" mass="46949">MELTLFLSLELVDSKIVPSLLLEHPPCSGVIQCADYLEKLTRLTAPNVDHDVMSFLLAFGTPLNNIWWVVYGTLKTRYNWKKKNYNKLLKLCSTAEQSAEIYVKEIVSRHGVPVSIISDRDVCFTSRFWERFHSELGTRLHFSTAYHPQTDGQSERTIQTLEDMLRACVLDFGGSWDTYLPLAEFSYNNSYHSSIQMPPYEMLYGRRCRTPICWSKVGHRVLGSTEVVQRTTEDIQKIRERLRTAQSRQKSYVDRRRSDLEFQVGDRVLLKVSPWKGVIRFRKRGKLGPRYIGPFTVLARVGKVAYRLELPEVLGQIHDTFHVSQLRKCLADESAHISIDDIQVDEGLNYVERPVAVLDRKVKRLRNKEIGIVKVQWQHRKGSEWTWEPEAEMREHYPELFSD</sequence>
<name>A0AA38W478_9ASTR</name>
<keyword evidence="3" id="KW-1185">Reference proteome</keyword>
<dbReference type="Pfam" id="PF24626">
    <property type="entry name" value="SH3_Tf2-1"/>
    <property type="match status" value="1"/>
</dbReference>
<dbReference type="PANTHER" id="PTHR46148:SF57">
    <property type="entry name" value="OS12G0499874 PROTEIN"/>
    <property type="match status" value="1"/>
</dbReference>
<dbReference type="AlphaFoldDB" id="A0AA38W478"/>
<dbReference type="InterPro" id="IPR001584">
    <property type="entry name" value="Integrase_cat-core"/>
</dbReference>
<dbReference type="InterPro" id="IPR012337">
    <property type="entry name" value="RNaseH-like_sf"/>
</dbReference>
<dbReference type="InterPro" id="IPR036397">
    <property type="entry name" value="RNaseH_sf"/>
</dbReference>
<dbReference type="GO" id="GO:0015074">
    <property type="term" value="P:DNA integration"/>
    <property type="evidence" value="ECO:0007669"/>
    <property type="project" value="InterPro"/>
</dbReference>
<dbReference type="PROSITE" id="PS50994">
    <property type="entry name" value="INTEGRASE"/>
    <property type="match status" value="1"/>
</dbReference>
<dbReference type="PANTHER" id="PTHR46148">
    <property type="entry name" value="CHROMO DOMAIN-CONTAINING PROTEIN"/>
    <property type="match status" value="1"/>
</dbReference>
<dbReference type="GO" id="GO:0003676">
    <property type="term" value="F:nucleic acid binding"/>
    <property type="evidence" value="ECO:0007669"/>
    <property type="project" value="InterPro"/>
</dbReference>
<evidence type="ECO:0000259" key="1">
    <source>
        <dbReference type="PROSITE" id="PS50994"/>
    </source>
</evidence>
<reference evidence="2" key="1">
    <citation type="submission" date="2023-03" db="EMBL/GenBank/DDBJ databases">
        <title>Chromosome-scale reference genome and RAD-based genetic map of yellow starthistle (Centaurea solstitialis) reveal putative structural variation and QTLs associated with invader traits.</title>
        <authorList>
            <person name="Reatini B."/>
            <person name="Cang F.A."/>
            <person name="Jiang Q."/>
            <person name="Mckibben M.T.W."/>
            <person name="Barker M.S."/>
            <person name="Rieseberg L.H."/>
            <person name="Dlugosch K.M."/>
        </authorList>
    </citation>
    <scope>NUCLEOTIDE SEQUENCE</scope>
    <source>
        <strain evidence="2">CAN-66</strain>
        <tissue evidence="2">Leaf</tissue>
    </source>
</reference>
<dbReference type="Proteomes" id="UP001172457">
    <property type="component" value="Chromosome 8"/>
</dbReference>
<evidence type="ECO:0000313" key="3">
    <source>
        <dbReference type="Proteomes" id="UP001172457"/>
    </source>
</evidence>
<dbReference type="Gene3D" id="3.30.420.10">
    <property type="entry name" value="Ribonuclease H-like superfamily/Ribonuclease H"/>
    <property type="match status" value="1"/>
</dbReference>
<proteinExistence type="predicted"/>
<feature type="domain" description="Integrase catalytic" evidence="1">
    <location>
        <begin position="22"/>
        <end position="207"/>
    </location>
</feature>
<organism evidence="2 3">
    <name type="scientific">Centaurea solstitialis</name>
    <name type="common">yellow star-thistle</name>
    <dbReference type="NCBI Taxonomy" id="347529"/>
    <lineage>
        <taxon>Eukaryota</taxon>
        <taxon>Viridiplantae</taxon>
        <taxon>Streptophyta</taxon>
        <taxon>Embryophyta</taxon>
        <taxon>Tracheophyta</taxon>
        <taxon>Spermatophyta</taxon>
        <taxon>Magnoliopsida</taxon>
        <taxon>eudicotyledons</taxon>
        <taxon>Gunneridae</taxon>
        <taxon>Pentapetalae</taxon>
        <taxon>asterids</taxon>
        <taxon>campanulids</taxon>
        <taxon>Asterales</taxon>
        <taxon>Asteraceae</taxon>
        <taxon>Carduoideae</taxon>
        <taxon>Cardueae</taxon>
        <taxon>Centaureinae</taxon>
        <taxon>Centaurea</taxon>
    </lineage>
</organism>
<comment type="caution">
    <text evidence="2">The sequence shown here is derived from an EMBL/GenBank/DDBJ whole genome shotgun (WGS) entry which is preliminary data.</text>
</comment>
<dbReference type="EMBL" id="JARYMX010000008">
    <property type="protein sequence ID" value="KAJ9536944.1"/>
    <property type="molecule type" value="Genomic_DNA"/>
</dbReference>
<dbReference type="InterPro" id="IPR056924">
    <property type="entry name" value="SH3_Tf2-1"/>
</dbReference>
<protein>
    <recommendedName>
        <fullName evidence="1">Integrase catalytic domain-containing protein</fullName>
    </recommendedName>
</protein>
<evidence type="ECO:0000313" key="2">
    <source>
        <dbReference type="EMBL" id="KAJ9536944.1"/>
    </source>
</evidence>